<gene>
    <name evidence="1" type="ORF">L6164_037410</name>
</gene>
<proteinExistence type="predicted"/>
<evidence type="ECO:0000313" key="1">
    <source>
        <dbReference type="EMBL" id="KAI4297523.1"/>
    </source>
</evidence>
<protein>
    <submittedName>
        <fullName evidence="1">Uncharacterized protein</fullName>
    </submittedName>
</protein>
<keyword evidence="2" id="KW-1185">Reference proteome</keyword>
<accession>A0ACB9KK09</accession>
<evidence type="ECO:0000313" key="2">
    <source>
        <dbReference type="Proteomes" id="UP000828941"/>
    </source>
</evidence>
<dbReference type="Proteomes" id="UP000828941">
    <property type="component" value="Chromosome 14"/>
</dbReference>
<reference evidence="1 2" key="1">
    <citation type="journal article" date="2022" name="DNA Res.">
        <title>Chromosomal-level genome assembly of the orchid tree Bauhinia variegata (Leguminosae; Cercidoideae) supports the allotetraploid origin hypothesis of Bauhinia.</title>
        <authorList>
            <person name="Zhong Y."/>
            <person name="Chen Y."/>
            <person name="Zheng D."/>
            <person name="Pang J."/>
            <person name="Liu Y."/>
            <person name="Luo S."/>
            <person name="Meng S."/>
            <person name="Qian L."/>
            <person name="Wei D."/>
            <person name="Dai S."/>
            <person name="Zhou R."/>
        </authorList>
    </citation>
    <scope>NUCLEOTIDE SEQUENCE [LARGE SCALE GENOMIC DNA]</scope>
    <source>
        <strain evidence="1">BV-YZ2020</strain>
    </source>
</reference>
<comment type="caution">
    <text evidence="1">The sequence shown here is derived from an EMBL/GenBank/DDBJ whole genome shotgun (WGS) entry which is preliminary data.</text>
</comment>
<dbReference type="EMBL" id="CM039439">
    <property type="protein sequence ID" value="KAI4297523.1"/>
    <property type="molecule type" value="Genomic_DNA"/>
</dbReference>
<organism evidence="1 2">
    <name type="scientific">Bauhinia variegata</name>
    <name type="common">Purple orchid tree</name>
    <name type="synonym">Phanera variegata</name>
    <dbReference type="NCBI Taxonomy" id="167791"/>
    <lineage>
        <taxon>Eukaryota</taxon>
        <taxon>Viridiplantae</taxon>
        <taxon>Streptophyta</taxon>
        <taxon>Embryophyta</taxon>
        <taxon>Tracheophyta</taxon>
        <taxon>Spermatophyta</taxon>
        <taxon>Magnoliopsida</taxon>
        <taxon>eudicotyledons</taxon>
        <taxon>Gunneridae</taxon>
        <taxon>Pentapetalae</taxon>
        <taxon>rosids</taxon>
        <taxon>fabids</taxon>
        <taxon>Fabales</taxon>
        <taxon>Fabaceae</taxon>
        <taxon>Cercidoideae</taxon>
        <taxon>Cercideae</taxon>
        <taxon>Bauhiniinae</taxon>
        <taxon>Bauhinia</taxon>
    </lineage>
</organism>
<name>A0ACB9KK09_BAUVA</name>
<sequence>MPQGAAYNRNWRIIALFLCSLLAVGEGVESISRLFSVVTIALNRGQNRRRKAEAHSTYTQKQRWKTFCFRVFLFHTTQQIIKHVLIQFSFTYFIQD</sequence>